<accession>A0ABY7YUE7</accession>
<sequence length="190" mass="20439">MWVMIAGLVIFFAIHSVRMVAPGFRTAQIGAQPGRWKGLYALVSLLGFALIIWGWVLFRPVAEPVYDPPIWGRHAAMALVWVAFIMVVASNINMPAGRIKHWVKHPLLLGVGLWSIAHLLANGDMASVMLFGSFLVYGTVNGVSAMGRGDPAPVVTGPRGDVVALVAGTVLYAIFVLWLHGLLFGVSPLG</sequence>
<name>A0ABY7YUE7_9HYPH</name>
<comment type="subcellular location">
    <subcellularLocation>
        <location evidence="1">Membrane</location>
        <topology evidence="1">Multi-pass membrane protein</topology>
    </subcellularLocation>
</comment>
<evidence type="ECO:0000313" key="7">
    <source>
        <dbReference type="EMBL" id="WDR04822.1"/>
    </source>
</evidence>
<gene>
    <name evidence="7" type="ORF">PSQ90_10920</name>
</gene>
<dbReference type="Pfam" id="PF07298">
    <property type="entry name" value="NnrU"/>
    <property type="match status" value="1"/>
</dbReference>
<keyword evidence="3 5" id="KW-1133">Transmembrane helix</keyword>
<feature type="domain" description="NnrU" evidence="6">
    <location>
        <begin position="3"/>
        <end position="188"/>
    </location>
</feature>
<dbReference type="InterPro" id="IPR009915">
    <property type="entry name" value="NnrU_dom"/>
</dbReference>
<evidence type="ECO:0000256" key="2">
    <source>
        <dbReference type="ARBA" id="ARBA00022692"/>
    </source>
</evidence>
<evidence type="ECO:0000259" key="6">
    <source>
        <dbReference type="Pfam" id="PF07298"/>
    </source>
</evidence>
<feature type="transmembrane region" description="Helical" evidence="5">
    <location>
        <begin position="38"/>
        <end position="58"/>
    </location>
</feature>
<dbReference type="Proteomes" id="UP001222118">
    <property type="component" value="Chromosome"/>
</dbReference>
<dbReference type="RefSeq" id="WP_282210343.1">
    <property type="nucleotide sequence ID" value="NZ_CP118247.1"/>
</dbReference>
<reference evidence="7 8" key="1">
    <citation type="submission" date="2023-02" db="EMBL/GenBank/DDBJ databases">
        <title>Devosia chondri sp. nov., isolated from the phycosphere of marine algae.</title>
        <authorList>
            <person name="Kim J.M."/>
            <person name="Lee J.K."/>
            <person name="Choi B.J."/>
            <person name="Bayburt H."/>
            <person name="Jeon C.O."/>
        </authorList>
    </citation>
    <scope>NUCLEOTIDE SEQUENCE [LARGE SCALE GENOMIC DNA]</scope>
    <source>
        <strain evidence="7 8">G2-5</strain>
    </source>
</reference>
<proteinExistence type="predicted"/>
<keyword evidence="2 5" id="KW-0812">Transmembrane</keyword>
<keyword evidence="8" id="KW-1185">Reference proteome</keyword>
<protein>
    <submittedName>
        <fullName evidence="7">NnrU family protein</fullName>
    </submittedName>
</protein>
<feature type="transmembrane region" description="Helical" evidence="5">
    <location>
        <begin position="102"/>
        <end position="121"/>
    </location>
</feature>
<feature type="transmembrane region" description="Helical" evidence="5">
    <location>
        <begin position="162"/>
        <end position="186"/>
    </location>
</feature>
<evidence type="ECO:0000313" key="8">
    <source>
        <dbReference type="Proteomes" id="UP001222118"/>
    </source>
</evidence>
<dbReference type="EMBL" id="CP118247">
    <property type="protein sequence ID" value="WDR04822.1"/>
    <property type="molecule type" value="Genomic_DNA"/>
</dbReference>
<evidence type="ECO:0000256" key="1">
    <source>
        <dbReference type="ARBA" id="ARBA00004141"/>
    </source>
</evidence>
<evidence type="ECO:0000256" key="4">
    <source>
        <dbReference type="ARBA" id="ARBA00023136"/>
    </source>
</evidence>
<evidence type="ECO:0000256" key="3">
    <source>
        <dbReference type="ARBA" id="ARBA00022989"/>
    </source>
</evidence>
<feature type="transmembrane region" description="Helical" evidence="5">
    <location>
        <begin position="70"/>
        <end position="90"/>
    </location>
</feature>
<feature type="transmembrane region" description="Helical" evidence="5">
    <location>
        <begin position="128"/>
        <end position="147"/>
    </location>
</feature>
<keyword evidence="4 5" id="KW-0472">Membrane</keyword>
<organism evidence="7 8">
    <name type="scientific">Devosia rhodophyticola</name>
    <dbReference type="NCBI Taxonomy" id="3026423"/>
    <lineage>
        <taxon>Bacteria</taxon>
        <taxon>Pseudomonadati</taxon>
        <taxon>Pseudomonadota</taxon>
        <taxon>Alphaproteobacteria</taxon>
        <taxon>Hyphomicrobiales</taxon>
        <taxon>Devosiaceae</taxon>
        <taxon>Devosia</taxon>
    </lineage>
</organism>
<evidence type="ECO:0000256" key="5">
    <source>
        <dbReference type="SAM" id="Phobius"/>
    </source>
</evidence>